<name>A0A1J4JWS8_9EUKA</name>
<dbReference type="GO" id="GO:0003924">
    <property type="term" value="F:GTPase activity"/>
    <property type="evidence" value="ECO:0007669"/>
    <property type="project" value="InterPro"/>
</dbReference>
<evidence type="ECO:0000313" key="2">
    <source>
        <dbReference type="EMBL" id="OHT01990.1"/>
    </source>
</evidence>
<dbReference type="NCBIfam" id="TIGR00231">
    <property type="entry name" value="small_GTP"/>
    <property type="match status" value="1"/>
</dbReference>
<dbReference type="SMART" id="SM00174">
    <property type="entry name" value="RHO"/>
    <property type="match status" value="1"/>
</dbReference>
<evidence type="ECO:0000313" key="3">
    <source>
        <dbReference type="Proteomes" id="UP000179807"/>
    </source>
</evidence>
<dbReference type="PROSITE" id="PS51421">
    <property type="entry name" value="RAS"/>
    <property type="match status" value="1"/>
</dbReference>
<dbReference type="InterPro" id="IPR027417">
    <property type="entry name" value="P-loop_NTPase"/>
</dbReference>
<dbReference type="Proteomes" id="UP000179807">
    <property type="component" value="Unassembled WGS sequence"/>
</dbReference>
<dbReference type="PRINTS" id="PR00449">
    <property type="entry name" value="RASTRNSFRMNG"/>
</dbReference>
<dbReference type="FunFam" id="3.40.50.300:FF:001204">
    <property type="entry name" value="Small GTP-binding protein, putative"/>
    <property type="match status" value="1"/>
</dbReference>
<reference evidence="2" key="1">
    <citation type="submission" date="2016-10" db="EMBL/GenBank/DDBJ databases">
        <authorList>
            <person name="Benchimol M."/>
            <person name="Almeida L.G."/>
            <person name="Vasconcelos A.T."/>
            <person name="Perreira-Neves A."/>
            <person name="Rosa I.A."/>
            <person name="Tasca T."/>
            <person name="Bogo M.R."/>
            <person name="de Souza W."/>
        </authorList>
    </citation>
    <scope>NUCLEOTIDE SEQUENCE [LARGE SCALE GENOMIC DNA]</scope>
    <source>
        <strain evidence="2">K</strain>
    </source>
</reference>
<dbReference type="RefSeq" id="XP_068355126.1">
    <property type="nucleotide sequence ID" value="XM_068507677.1"/>
</dbReference>
<keyword evidence="3" id="KW-1185">Reference proteome</keyword>
<dbReference type="SMART" id="SM00173">
    <property type="entry name" value="RAS"/>
    <property type="match status" value="1"/>
</dbReference>
<dbReference type="PROSITE" id="PS51419">
    <property type="entry name" value="RAB"/>
    <property type="match status" value="1"/>
</dbReference>
<organism evidence="2 3">
    <name type="scientific">Tritrichomonas foetus</name>
    <dbReference type="NCBI Taxonomy" id="1144522"/>
    <lineage>
        <taxon>Eukaryota</taxon>
        <taxon>Metamonada</taxon>
        <taxon>Parabasalia</taxon>
        <taxon>Tritrichomonadida</taxon>
        <taxon>Tritrichomonadidae</taxon>
        <taxon>Tritrichomonas</taxon>
    </lineage>
</organism>
<dbReference type="EMBL" id="MLAK01000886">
    <property type="protein sequence ID" value="OHT01990.1"/>
    <property type="molecule type" value="Genomic_DNA"/>
</dbReference>
<dbReference type="InterPro" id="IPR005225">
    <property type="entry name" value="Small_GTP-bd"/>
</dbReference>
<comment type="caution">
    <text evidence="2">The sequence shown here is derived from an EMBL/GenBank/DDBJ whole genome shotgun (WGS) entry which is preliminary data.</text>
</comment>
<dbReference type="SMART" id="SM00176">
    <property type="entry name" value="RAN"/>
    <property type="match status" value="1"/>
</dbReference>
<dbReference type="CDD" id="cd00154">
    <property type="entry name" value="Rab"/>
    <property type="match status" value="1"/>
</dbReference>
<dbReference type="GeneID" id="94842381"/>
<dbReference type="AlphaFoldDB" id="A0A1J4JWS8"/>
<protein>
    <submittedName>
        <fullName evidence="2">Small GTP-binding protein</fullName>
    </submittedName>
</protein>
<dbReference type="Pfam" id="PF00071">
    <property type="entry name" value="Ras"/>
    <property type="match status" value="1"/>
</dbReference>
<proteinExistence type="predicted"/>
<dbReference type="GO" id="GO:0005525">
    <property type="term" value="F:GTP binding"/>
    <property type="evidence" value="ECO:0007669"/>
    <property type="project" value="InterPro"/>
</dbReference>
<evidence type="ECO:0000256" key="1">
    <source>
        <dbReference type="ARBA" id="ARBA00022741"/>
    </source>
</evidence>
<dbReference type="Gene3D" id="3.40.50.300">
    <property type="entry name" value="P-loop containing nucleotide triphosphate hydrolases"/>
    <property type="match status" value="1"/>
</dbReference>
<dbReference type="PANTHER" id="PTHR47978">
    <property type="match status" value="1"/>
</dbReference>
<keyword evidence="1" id="KW-0547">Nucleotide-binding</keyword>
<dbReference type="SUPFAM" id="SSF52540">
    <property type="entry name" value="P-loop containing nucleoside triphosphate hydrolases"/>
    <property type="match status" value="1"/>
</dbReference>
<dbReference type="InterPro" id="IPR001806">
    <property type="entry name" value="Small_GTPase"/>
</dbReference>
<dbReference type="OrthoDB" id="6407451at2759"/>
<gene>
    <name evidence="2" type="ORF">TRFO_31005</name>
</gene>
<accession>A0A1J4JWS8</accession>
<sequence>MKTSNNSLKLALIGPQRVGKTSLLTRFHLGTFELTTTATVGASFIVHTFVIDGKEVSFQIWDTAGQERYRSLGPIYYRDSACAICVFDLTSPQSFEDMKAYISQFQTHCSDYIHIGIVGNKFDLYQKSGGIDLDIVQNYVKSEGFTFYKTSACTGENVKSMFQDIATIIIRHNSESRSPQSLLNINGNNDQSQGICC</sequence>
<dbReference type="VEuPathDB" id="TrichDB:TRFO_31005"/>
<dbReference type="SMART" id="SM00175">
    <property type="entry name" value="RAB"/>
    <property type="match status" value="1"/>
</dbReference>